<accession>A0A9P4NZK0</accession>
<dbReference type="OrthoDB" id="2152248at2759"/>
<evidence type="ECO:0000313" key="1">
    <source>
        <dbReference type="EMBL" id="KAF2435400.1"/>
    </source>
</evidence>
<sequence>MSGPGNPLDAANKASSAAAISSIVYPIAGILTTVYGLDELPQNVQEIACLWLLHPRLQTQASMAPLAAQAIHHWNSKRGGRSKGLIAVSFDQRNHGSRQIDKMANEAWRQGNARHAQDMFSVYQGTAQDTSLLLTHLPSYLPHHLPIPRQNLALGISLGGHSVWHCLLSDPRITTGVVIIGCPDFTRLMCQRAEKSRLKTWGSNFIGSPDFPPALVNAIVVSDPAGLLLPFEYKAPRNLQADEILEPTSNAKAQHAKVLDVTLKNKNILNLSGGADKLVPYSMSEPFLRFLKRAISPEGWWGDNGLVLDDRIFEGVGHESTPAMNAAAVSFITDALAGDVGRKGVRESRI</sequence>
<organism evidence="1 2">
    <name type="scientific">Tothia fuscella</name>
    <dbReference type="NCBI Taxonomy" id="1048955"/>
    <lineage>
        <taxon>Eukaryota</taxon>
        <taxon>Fungi</taxon>
        <taxon>Dikarya</taxon>
        <taxon>Ascomycota</taxon>
        <taxon>Pezizomycotina</taxon>
        <taxon>Dothideomycetes</taxon>
        <taxon>Pleosporomycetidae</taxon>
        <taxon>Venturiales</taxon>
        <taxon>Cylindrosympodiaceae</taxon>
        <taxon>Tothia</taxon>
    </lineage>
</organism>
<evidence type="ECO:0000313" key="2">
    <source>
        <dbReference type="Proteomes" id="UP000800235"/>
    </source>
</evidence>
<dbReference type="PANTHER" id="PTHR47381">
    <property type="entry name" value="ALPHA/BETA-HYDROLASES SUPERFAMILY PROTEIN"/>
    <property type="match status" value="1"/>
</dbReference>
<dbReference type="EMBL" id="MU007013">
    <property type="protein sequence ID" value="KAF2435400.1"/>
    <property type="molecule type" value="Genomic_DNA"/>
</dbReference>
<gene>
    <name evidence="1" type="ORF">EJ08DRAFT_604289</name>
</gene>
<protein>
    <submittedName>
        <fullName evidence="1">Uncharacterized protein</fullName>
    </submittedName>
</protein>
<dbReference type="AlphaFoldDB" id="A0A9P4NZK0"/>
<dbReference type="Proteomes" id="UP000800235">
    <property type="component" value="Unassembled WGS sequence"/>
</dbReference>
<dbReference type="Gene3D" id="3.40.50.1820">
    <property type="entry name" value="alpha/beta hydrolase"/>
    <property type="match status" value="1"/>
</dbReference>
<proteinExistence type="predicted"/>
<comment type="caution">
    <text evidence="1">The sequence shown here is derived from an EMBL/GenBank/DDBJ whole genome shotgun (WGS) entry which is preliminary data.</text>
</comment>
<dbReference type="InterPro" id="IPR029058">
    <property type="entry name" value="AB_hydrolase_fold"/>
</dbReference>
<dbReference type="PANTHER" id="PTHR47381:SF3">
    <property type="entry name" value="ALPHA_BETA-HYDROLASES SUPERFAMILY PROTEIN"/>
    <property type="match status" value="1"/>
</dbReference>
<reference evidence="1" key="1">
    <citation type="journal article" date="2020" name="Stud. Mycol.">
        <title>101 Dothideomycetes genomes: a test case for predicting lifestyles and emergence of pathogens.</title>
        <authorList>
            <person name="Haridas S."/>
            <person name="Albert R."/>
            <person name="Binder M."/>
            <person name="Bloem J."/>
            <person name="Labutti K."/>
            <person name="Salamov A."/>
            <person name="Andreopoulos B."/>
            <person name="Baker S."/>
            <person name="Barry K."/>
            <person name="Bills G."/>
            <person name="Bluhm B."/>
            <person name="Cannon C."/>
            <person name="Castanera R."/>
            <person name="Culley D."/>
            <person name="Daum C."/>
            <person name="Ezra D."/>
            <person name="Gonzalez J."/>
            <person name="Henrissat B."/>
            <person name="Kuo A."/>
            <person name="Liang C."/>
            <person name="Lipzen A."/>
            <person name="Lutzoni F."/>
            <person name="Magnuson J."/>
            <person name="Mondo S."/>
            <person name="Nolan M."/>
            <person name="Ohm R."/>
            <person name="Pangilinan J."/>
            <person name="Park H.-J."/>
            <person name="Ramirez L."/>
            <person name="Alfaro M."/>
            <person name="Sun H."/>
            <person name="Tritt A."/>
            <person name="Yoshinaga Y."/>
            <person name="Zwiers L.-H."/>
            <person name="Turgeon B."/>
            <person name="Goodwin S."/>
            <person name="Spatafora J."/>
            <person name="Crous P."/>
            <person name="Grigoriev I."/>
        </authorList>
    </citation>
    <scope>NUCLEOTIDE SEQUENCE</scope>
    <source>
        <strain evidence="1">CBS 130266</strain>
    </source>
</reference>
<keyword evidence="2" id="KW-1185">Reference proteome</keyword>
<dbReference type="SUPFAM" id="SSF53474">
    <property type="entry name" value="alpha/beta-Hydrolases"/>
    <property type="match status" value="1"/>
</dbReference>
<name>A0A9P4NZK0_9PEZI</name>